<feature type="domain" description="DUF1996" evidence="1">
    <location>
        <begin position="13"/>
        <end position="239"/>
    </location>
</feature>
<sequence length="346" mass="37836">MTTNRSSFVTRLDPIVNPGAIGSHVHRVHGSSYFTQNLIKSSDAVKLANCTTTVVQDDKSSYWVGQLYYRYPNGTLVGVRLDRTSLYYFLKAPTGVPIYPFPDNYNIVAGDPYRRYYNASVGSQGALWWQCYRGNGNDLMARGFPPSACSGGLVQAVQFCWDGVYASDGDYSTHVTYPSDGTNGYQCPTAFPKKFITIQFETVFAVYDFPFNGVNSITWVLANGDTSGYGIHGDFMNGWNPDTLAQVVNDCRYMNSTNGNPNIDDPANCPILNKTIDLGITWSCRSQTPIVNETVGEIIGSDTLAGCNALWTGNVSKPACPAGHIDGGNLVTVQPSVWFEDIGYIA</sequence>
<dbReference type="Proteomes" id="UP000279259">
    <property type="component" value="Unassembled WGS sequence"/>
</dbReference>
<dbReference type="InterPro" id="IPR018535">
    <property type="entry name" value="DUF1996"/>
</dbReference>
<dbReference type="PANTHER" id="PTHR43662">
    <property type="match status" value="1"/>
</dbReference>
<dbReference type="STRING" id="1890683.A0A427YTF4"/>
<name>A0A427YTF4_9TREE</name>
<keyword evidence="3" id="KW-1185">Reference proteome</keyword>
<comment type="caution">
    <text evidence="2">The sequence shown here is derived from an EMBL/GenBank/DDBJ whole genome shotgun (WGS) entry which is preliminary data.</text>
</comment>
<proteinExistence type="predicted"/>
<evidence type="ECO:0000313" key="3">
    <source>
        <dbReference type="Proteomes" id="UP000279259"/>
    </source>
</evidence>
<dbReference type="Pfam" id="PF09362">
    <property type="entry name" value="DUF1996"/>
    <property type="match status" value="1"/>
</dbReference>
<organism evidence="2 3">
    <name type="scientific">Saitozyma podzolica</name>
    <dbReference type="NCBI Taxonomy" id="1890683"/>
    <lineage>
        <taxon>Eukaryota</taxon>
        <taxon>Fungi</taxon>
        <taxon>Dikarya</taxon>
        <taxon>Basidiomycota</taxon>
        <taxon>Agaricomycotina</taxon>
        <taxon>Tremellomycetes</taxon>
        <taxon>Tremellales</taxon>
        <taxon>Trimorphomycetaceae</taxon>
        <taxon>Saitozyma</taxon>
    </lineage>
</organism>
<dbReference type="AlphaFoldDB" id="A0A427YTF4"/>
<protein>
    <recommendedName>
        <fullName evidence="1">DUF1996 domain-containing protein</fullName>
    </recommendedName>
</protein>
<dbReference type="EMBL" id="RSCD01000002">
    <property type="protein sequence ID" value="RSH94362.1"/>
    <property type="molecule type" value="Genomic_DNA"/>
</dbReference>
<evidence type="ECO:0000259" key="1">
    <source>
        <dbReference type="Pfam" id="PF09362"/>
    </source>
</evidence>
<gene>
    <name evidence="2" type="ORF">EHS25_004165</name>
</gene>
<reference evidence="2 3" key="1">
    <citation type="submission" date="2018-11" db="EMBL/GenBank/DDBJ databases">
        <title>Genome sequence of Saitozyma podzolica DSM 27192.</title>
        <authorList>
            <person name="Aliyu H."/>
            <person name="Gorte O."/>
            <person name="Ochsenreither K."/>
        </authorList>
    </citation>
    <scope>NUCLEOTIDE SEQUENCE [LARGE SCALE GENOMIC DNA]</scope>
    <source>
        <strain evidence="2 3">DSM 27192</strain>
    </source>
</reference>
<dbReference type="PANTHER" id="PTHR43662:SF3">
    <property type="entry name" value="DOMAIN PROTEIN, PUTATIVE (AFU_ORTHOLOGUE AFUA_6G11970)-RELATED"/>
    <property type="match status" value="1"/>
</dbReference>
<dbReference type="OrthoDB" id="74764at2759"/>
<accession>A0A427YTF4</accession>
<evidence type="ECO:0000313" key="2">
    <source>
        <dbReference type="EMBL" id="RSH94362.1"/>
    </source>
</evidence>